<keyword evidence="2" id="KW-1185">Reference proteome</keyword>
<organism evidence="1 2">
    <name type="scientific">Lacipirellula parvula</name>
    <dbReference type="NCBI Taxonomy" id="2650471"/>
    <lineage>
        <taxon>Bacteria</taxon>
        <taxon>Pseudomonadati</taxon>
        <taxon>Planctomycetota</taxon>
        <taxon>Planctomycetia</taxon>
        <taxon>Pirellulales</taxon>
        <taxon>Lacipirellulaceae</taxon>
        <taxon>Lacipirellula</taxon>
    </lineage>
</organism>
<dbReference type="KEGG" id="lpav:PLANPX_5376"/>
<evidence type="ECO:0000313" key="2">
    <source>
        <dbReference type="Proteomes" id="UP000326837"/>
    </source>
</evidence>
<dbReference type="AlphaFoldDB" id="A0A5K7XFY1"/>
<name>A0A5K7XFY1_9BACT</name>
<dbReference type="EMBL" id="AP021861">
    <property type="protein sequence ID" value="BBO35764.1"/>
    <property type="molecule type" value="Genomic_DNA"/>
</dbReference>
<proteinExistence type="predicted"/>
<dbReference type="RefSeq" id="WP_172992280.1">
    <property type="nucleotide sequence ID" value="NZ_AP021861.1"/>
</dbReference>
<evidence type="ECO:0000313" key="1">
    <source>
        <dbReference type="EMBL" id="BBO35764.1"/>
    </source>
</evidence>
<accession>A0A5K7XFY1</accession>
<sequence>MLCARSTQLREHPFFDNFTRTTTVAAIVLMSRDVAFGRLVSPRDT</sequence>
<reference evidence="2" key="1">
    <citation type="submission" date="2019-10" db="EMBL/GenBank/DDBJ databases">
        <title>Lacipirellula parvula gen. nov., sp. nov., representing a lineage of planctomycetes widespread in freshwater anoxic habitats, and description of the family Lacipirellulaceae.</title>
        <authorList>
            <person name="Dedysh S.N."/>
            <person name="Kulichevskaya I.S."/>
            <person name="Beletsky A.V."/>
            <person name="Rakitin A.L."/>
            <person name="Mardanov A.V."/>
            <person name="Ivanova A.A."/>
            <person name="Saltykova V.X."/>
            <person name="Rijpstra W.I.C."/>
            <person name="Sinninghe Damste J.S."/>
            <person name="Ravin N.V."/>
        </authorList>
    </citation>
    <scope>NUCLEOTIDE SEQUENCE [LARGE SCALE GENOMIC DNA]</scope>
    <source>
        <strain evidence="2">PX69</strain>
    </source>
</reference>
<gene>
    <name evidence="1" type="ORF">PLANPX_5376</name>
</gene>
<protein>
    <submittedName>
        <fullName evidence="1">Uncharacterized protein</fullName>
    </submittedName>
</protein>
<dbReference type="Proteomes" id="UP000326837">
    <property type="component" value="Chromosome"/>
</dbReference>